<evidence type="ECO:0000313" key="1">
    <source>
        <dbReference type="EMBL" id="EFO89437.1"/>
    </source>
</evidence>
<gene>
    <name evidence="1" type="ORF">CRE_19935</name>
</gene>
<name>E3N8D7_CAERE</name>
<protein>
    <submittedName>
        <fullName evidence="1">Uncharacterized protein</fullName>
    </submittedName>
</protein>
<proteinExistence type="predicted"/>
<dbReference type="Proteomes" id="UP000008281">
    <property type="component" value="Unassembled WGS sequence"/>
</dbReference>
<reference evidence="1" key="1">
    <citation type="submission" date="2007-07" db="EMBL/GenBank/DDBJ databases">
        <title>PCAP assembly of the Caenorhabditis remanei genome.</title>
        <authorList>
            <consortium name="The Caenorhabditis remanei Sequencing Consortium"/>
            <person name="Wilson R.K."/>
        </authorList>
    </citation>
    <scope>NUCLEOTIDE SEQUENCE [LARGE SCALE GENOMIC DNA]</scope>
    <source>
        <strain evidence="1">PB4641</strain>
    </source>
</reference>
<dbReference type="InParanoid" id="E3N8D7"/>
<sequence>MNQFSILTSQPQFSIPMSSTAIILVYGIEKQSGPRTVYQIVLRVVAIEE</sequence>
<dbReference type="AlphaFoldDB" id="E3N8D7"/>
<dbReference type="EMBL" id="DS268556">
    <property type="protein sequence ID" value="EFO89437.1"/>
    <property type="molecule type" value="Genomic_DNA"/>
</dbReference>
<accession>E3N8D7</accession>
<evidence type="ECO:0000313" key="2">
    <source>
        <dbReference type="Proteomes" id="UP000008281"/>
    </source>
</evidence>
<organism evidence="2">
    <name type="scientific">Caenorhabditis remanei</name>
    <name type="common">Caenorhabditis vulgaris</name>
    <dbReference type="NCBI Taxonomy" id="31234"/>
    <lineage>
        <taxon>Eukaryota</taxon>
        <taxon>Metazoa</taxon>
        <taxon>Ecdysozoa</taxon>
        <taxon>Nematoda</taxon>
        <taxon>Chromadorea</taxon>
        <taxon>Rhabditida</taxon>
        <taxon>Rhabditina</taxon>
        <taxon>Rhabditomorpha</taxon>
        <taxon>Rhabditoidea</taxon>
        <taxon>Rhabditidae</taxon>
        <taxon>Peloderinae</taxon>
        <taxon>Caenorhabditis</taxon>
    </lineage>
</organism>
<dbReference type="HOGENOM" id="CLU_3144258_0_0_1"/>
<keyword evidence="2" id="KW-1185">Reference proteome</keyword>